<protein>
    <submittedName>
        <fullName evidence="5">Tyrosine recombinase XerC</fullName>
    </submittedName>
</protein>
<dbReference type="Proteomes" id="UP000238916">
    <property type="component" value="Unassembled WGS sequence"/>
</dbReference>
<dbReference type="GO" id="GO:0015074">
    <property type="term" value="P:DNA integration"/>
    <property type="evidence" value="ECO:0007669"/>
    <property type="project" value="InterPro"/>
</dbReference>
<name>A0A2U3LM03_9FIRM</name>
<dbReference type="PANTHER" id="PTHR30349:SF41">
    <property type="entry name" value="INTEGRASE_RECOMBINASE PROTEIN MJ0367-RELATED"/>
    <property type="match status" value="1"/>
</dbReference>
<evidence type="ECO:0000256" key="3">
    <source>
        <dbReference type="ARBA" id="ARBA00023172"/>
    </source>
</evidence>
<evidence type="ECO:0000313" key="6">
    <source>
        <dbReference type="Proteomes" id="UP000238916"/>
    </source>
</evidence>
<keyword evidence="2" id="KW-0238">DNA-binding</keyword>
<proteinExistence type="inferred from homology"/>
<sequence length="79" mass="9147">MINKYVDKAGITIHITPHMFRHSFATLLLEEDVDIRYIQKLLGHSSITTTQIYTHVTSTKQKYILTAKHPRNKLIINKG</sequence>
<dbReference type="Pfam" id="PF00589">
    <property type="entry name" value="Phage_integrase"/>
    <property type="match status" value="1"/>
</dbReference>
<accession>A0A2U3LM03</accession>
<reference evidence="6" key="1">
    <citation type="submission" date="2018-02" db="EMBL/GenBank/DDBJ databases">
        <authorList>
            <person name="Hausmann B."/>
        </authorList>
    </citation>
    <scope>NUCLEOTIDE SEQUENCE [LARGE SCALE GENOMIC DNA]</scope>
    <source>
        <strain evidence="6">Peat soil MAG SbF1</strain>
    </source>
</reference>
<dbReference type="GO" id="GO:0006310">
    <property type="term" value="P:DNA recombination"/>
    <property type="evidence" value="ECO:0007669"/>
    <property type="project" value="UniProtKB-KW"/>
</dbReference>
<evidence type="ECO:0000256" key="1">
    <source>
        <dbReference type="ARBA" id="ARBA00008857"/>
    </source>
</evidence>
<gene>
    <name evidence="5" type="ORF">SBF1_6150001</name>
</gene>
<dbReference type="InterPro" id="IPR013762">
    <property type="entry name" value="Integrase-like_cat_sf"/>
</dbReference>
<dbReference type="InterPro" id="IPR011010">
    <property type="entry name" value="DNA_brk_join_enz"/>
</dbReference>
<keyword evidence="3" id="KW-0233">DNA recombination</keyword>
<organism evidence="5 6">
    <name type="scientific">Candidatus Desulfosporosinus infrequens</name>
    <dbReference type="NCBI Taxonomy" id="2043169"/>
    <lineage>
        <taxon>Bacteria</taxon>
        <taxon>Bacillati</taxon>
        <taxon>Bacillota</taxon>
        <taxon>Clostridia</taxon>
        <taxon>Eubacteriales</taxon>
        <taxon>Desulfitobacteriaceae</taxon>
        <taxon>Desulfosporosinus</taxon>
    </lineage>
</organism>
<dbReference type="PANTHER" id="PTHR30349">
    <property type="entry name" value="PHAGE INTEGRASE-RELATED"/>
    <property type="match status" value="1"/>
</dbReference>
<dbReference type="InterPro" id="IPR002104">
    <property type="entry name" value="Integrase_catalytic"/>
</dbReference>
<dbReference type="SUPFAM" id="SSF56349">
    <property type="entry name" value="DNA breaking-rejoining enzymes"/>
    <property type="match status" value="1"/>
</dbReference>
<dbReference type="GO" id="GO:0003677">
    <property type="term" value="F:DNA binding"/>
    <property type="evidence" value="ECO:0007669"/>
    <property type="project" value="UniProtKB-KW"/>
</dbReference>
<dbReference type="Gene3D" id="1.10.443.10">
    <property type="entry name" value="Intergrase catalytic core"/>
    <property type="match status" value="1"/>
</dbReference>
<evidence type="ECO:0000259" key="4">
    <source>
        <dbReference type="PROSITE" id="PS51898"/>
    </source>
</evidence>
<feature type="domain" description="Tyr recombinase" evidence="4">
    <location>
        <begin position="1"/>
        <end position="66"/>
    </location>
</feature>
<dbReference type="EMBL" id="OMOF01000574">
    <property type="protein sequence ID" value="SPF52856.1"/>
    <property type="molecule type" value="Genomic_DNA"/>
</dbReference>
<dbReference type="InterPro" id="IPR050090">
    <property type="entry name" value="Tyrosine_recombinase_XerCD"/>
</dbReference>
<evidence type="ECO:0000256" key="2">
    <source>
        <dbReference type="ARBA" id="ARBA00023125"/>
    </source>
</evidence>
<evidence type="ECO:0000313" key="5">
    <source>
        <dbReference type="EMBL" id="SPF52856.1"/>
    </source>
</evidence>
<dbReference type="AlphaFoldDB" id="A0A2U3LM03"/>
<dbReference type="PROSITE" id="PS51898">
    <property type="entry name" value="TYR_RECOMBINASE"/>
    <property type="match status" value="1"/>
</dbReference>
<comment type="similarity">
    <text evidence="1">Belongs to the 'phage' integrase family.</text>
</comment>